<dbReference type="GO" id="GO:0006307">
    <property type="term" value="P:DNA alkylation repair"/>
    <property type="evidence" value="ECO:0007669"/>
    <property type="project" value="UniProtKB-UniRule"/>
</dbReference>
<dbReference type="Pfam" id="PF01035">
    <property type="entry name" value="DNA_binding_1"/>
    <property type="match status" value="1"/>
</dbReference>
<dbReference type="Proteomes" id="UP000439986">
    <property type="component" value="Unassembled WGS sequence"/>
</dbReference>
<dbReference type="SUPFAM" id="SSF46767">
    <property type="entry name" value="Methylated DNA-protein cysteine methyltransferase, C-terminal domain"/>
    <property type="match status" value="1"/>
</dbReference>
<dbReference type="InterPro" id="IPR023546">
    <property type="entry name" value="MGMT"/>
</dbReference>
<keyword evidence="6 8" id="KW-0234">DNA repair</keyword>
<dbReference type="PANTHER" id="PTHR10815">
    <property type="entry name" value="METHYLATED-DNA--PROTEIN-CYSTEINE METHYLTRANSFERASE"/>
    <property type="match status" value="1"/>
</dbReference>
<dbReference type="InterPro" id="IPR036631">
    <property type="entry name" value="MGMT_N_sf"/>
</dbReference>
<organism evidence="11 12">
    <name type="scientific">Duganella aquatilis</name>
    <dbReference type="NCBI Taxonomy" id="2666082"/>
    <lineage>
        <taxon>Bacteria</taxon>
        <taxon>Pseudomonadati</taxon>
        <taxon>Pseudomonadota</taxon>
        <taxon>Betaproteobacteria</taxon>
        <taxon>Burkholderiales</taxon>
        <taxon>Oxalobacteraceae</taxon>
        <taxon>Telluria group</taxon>
        <taxon>Duganella</taxon>
    </lineage>
</organism>
<dbReference type="InterPro" id="IPR014048">
    <property type="entry name" value="MethylDNA_cys_MeTrfase_DNA-bd"/>
</dbReference>
<dbReference type="CDD" id="cd06445">
    <property type="entry name" value="ATase"/>
    <property type="match status" value="1"/>
</dbReference>
<dbReference type="Pfam" id="PF02870">
    <property type="entry name" value="Methyltransf_1N"/>
    <property type="match status" value="1"/>
</dbReference>
<dbReference type="HAMAP" id="MF_00772">
    <property type="entry name" value="OGT"/>
    <property type="match status" value="1"/>
</dbReference>
<dbReference type="FunFam" id="1.10.10.10:FF:000214">
    <property type="entry name" value="Methylated-DNA--protein-cysteine methyltransferase"/>
    <property type="match status" value="1"/>
</dbReference>
<comment type="similarity">
    <text evidence="2 8">Belongs to the MGMT family.</text>
</comment>
<evidence type="ECO:0000256" key="6">
    <source>
        <dbReference type="ARBA" id="ARBA00023204"/>
    </source>
</evidence>
<dbReference type="SUPFAM" id="SSF53155">
    <property type="entry name" value="Methylated DNA-protein cysteine methyltransferase domain"/>
    <property type="match status" value="1"/>
</dbReference>
<keyword evidence="8" id="KW-0963">Cytoplasm</keyword>
<evidence type="ECO:0000259" key="10">
    <source>
        <dbReference type="Pfam" id="PF02870"/>
    </source>
</evidence>
<dbReference type="Gene3D" id="3.30.160.70">
    <property type="entry name" value="Methylated DNA-protein cysteine methyltransferase domain"/>
    <property type="match status" value="1"/>
</dbReference>
<dbReference type="GO" id="GO:0032259">
    <property type="term" value="P:methylation"/>
    <property type="evidence" value="ECO:0007669"/>
    <property type="project" value="UniProtKB-KW"/>
</dbReference>
<dbReference type="RefSeq" id="WP_154355717.1">
    <property type="nucleotide sequence ID" value="NZ_WKJL01000001.1"/>
</dbReference>
<dbReference type="InterPro" id="IPR036217">
    <property type="entry name" value="MethylDNA_cys_MeTrfase_DNAb"/>
</dbReference>
<evidence type="ECO:0000256" key="8">
    <source>
        <dbReference type="HAMAP-Rule" id="MF_00772"/>
    </source>
</evidence>
<feature type="active site" description="Nucleophile; methyl group acceptor" evidence="8">
    <location>
        <position position="130"/>
    </location>
</feature>
<proteinExistence type="inferred from homology"/>
<protein>
    <recommendedName>
        <fullName evidence="8">Methylated-DNA--protein-cysteine methyltransferase</fullName>
        <ecNumber evidence="8">2.1.1.63</ecNumber>
    </recommendedName>
    <alternativeName>
        <fullName evidence="8">6-O-methylguanine-DNA methyltransferase</fullName>
        <shortName evidence="8">MGMT</shortName>
    </alternativeName>
    <alternativeName>
        <fullName evidence="8">O-6-methylguanine-DNA-alkyltransferase</fullName>
    </alternativeName>
</protein>
<dbReference type="GO" id="GO:0005737">
    <property type="term" value="C:cytoplasm"/>
    <property type="evidence" value="ECO:0007669"/>
    <property type="project" value="UniProtKB-SubCell"/>
</dbReference>
<dbReference type="EC" id="2.1.1.63" evidence="8"/>
<comment type="miscellaneous">
    <text evidence="8">This enzyme catalyzes only one turnover and therefore is not strictly catalytic. According to one definition, an enzyme is a biocatalyst that acts repeatedly and over many reaction cycles.</text>
</comment>
<evidence type="ECO:0000313" key="12">
    <source>
        <dbReference type="Proteomes" id="UP000439986"/>
    </source>
</evidence>
<dbReference type="Gene3D" id="1.10.10.10">
    <property type="entry name" value="Winged helix-like DNA-binding domain superfamily/Winged helix DNA-binding domain"/>
    <property type="match status" value="1"/>
</dbReference>
<feature type="domain" description="Methylguanine DNA methyltransferase ribonuclease-like" evidence="10">
    <location>
        <begin position="8"/>
        <end position="75"/>
    </location>
</feature>
<feature type="domain" description="Methylated-DNA-[protein]-cysteine S-methyltransferase DNA binding" evidence="9">
    <location>
        <begin position="79"/>
        <end position="158"/>
    </location>
</feature>
<dbReference type="NCBIfam" id="TIGR00589">
    <property type="entry name" value="ogt"/>
    <property type="match status" value="1"/>
</dbReference>
<keyword evidence="4 8" id="KW-0808">Transferase</keyword>
<dbReference type="AlphaFoldDB" id="A0A844D645"/>
<keyword evidence="3 8" id="KW-0489">Methyltransferase</keyword>
<accession>A0A844D645</accession>
<name>A0A844D645_9BURK</name>
<sequence length="170" mass="18524">MSYECMWVDSPVGKLRLVARGDALAAILWENDRPHRVKLEPLTENLDNAVLNEVARQLAEYFAGRRSGFDVKLDFKGTEFQRKVWATLLTIPFGETRTYGEIAAQIGLPTAVRAVGAANGRNPISIIAPCHRVIGADGALTGFAGGLKAKQVLLTVEGCHFEGSQQQALF</sequence>
<dbReference type="InterPro" id="IPR036388">
    <property type="entry name" value="WH-like_DNA-bd_sf"/>
</dbReference>
<comment type="subcellular location">
    <subcellularLocation>
        <location evidence="8">Cytoplasm</location>
    </subcellularLocation>
</comment>
<evidence type="ECO:0000256" key="2">
    <source>
        <dbReference type="ARBA" id="ARBA00008711"/>
    </source>
</evidence>
<evidence type="ECO:0000259" key="9">
    <source>
        <dbReference type="Pfam" id="PF01035"/>
    </source>
</evidence>
<comment type="function">
    <text evidence="8">Involved in the cellular defense against the biological effects of O6-methylguanine (O6-MeG) and O4-methylthymine (O4-MeT) in DNA. Repairs the methylated nucleobase in DNA by stoichiometrically transferring the methyl group to a cysteine residue in the enzyme. This is a suicide reaction: the enzyme is irreversibly inactivated.</text>
</comment>
<gene>
    <name evidence="11" type="ORF">GJ698_00960</name>
</gene>
<evidence type="ECO:0000256" key="4">
    <source>
        <dbReference type="ARBA" id="ARBA00022679"/>
    </source>
</evidence>
<evidence type="ECO:0000256" key="7">
    <source>
        <dbReference type="ARBA" id="ARBA00049348"/>
    </source>
</evidence>
<dbReference type="PANTHER" id="PTHR10815:SF5">
    <property type="entry name" value="METHYLATED-DNA--PROTEIN-CYSTEINE METHYLTRANSFERASE"/>
    <property type="match status" value="1"/>
</dbReference>
<keyword evidence="12" id="KW-1185">Reference proteome</keyword>
<dbReference type="InterPro" id="IPR008332">
    <property type="entry name" value="MethylG_MeTrfase_N"/>
</dbReference>
<keyword evidence="5 8" id="KW-0227">DNA damage</keyword>
<evidence type="ECO:0000256" key="1">
    <source>
        <dbReference type="ARBA" id="ARBA00001286"/>
    </source>
</evidence>
<dbReference type="EMBL" id="WKJL01000001">
    <property type="protein sequence ID" value="MRW82659.1"/>
    <property type="molecule type" value="Genomic_DNA"/>
</dbReference>
<comment type="catalytic activity">
    <reaction evidence="1 8">
        <text>a 4-O-methyl-thymidine in DNA + L-cysteinyl-[protein] = a thymidine in DNA + S-methyl-L-cysteinyl-[protein]</text>
        <dbReference type="Rhea" id="RHEA:53428"/>
        <dbReference type="Rhea" id="RHEA-COMP:10131"/>
        <dbReference type="Rhea" id="RHEA-COMP:10132"/>
        <dbReference type="Rhea" id="RHEA-COMP:13555"/>
        <dbReference type="Rhea" id="RHEA-COMP:13556"/>
        <dbReference type="ChEBI" id="CHEBI:29950"/>
        <dbReference type="ChEBI" id="CHEBI:82612"/>
        <dbReference type="ChEBI" id="CHEBI:137386"/>
        <dbReference type="ChEBI" id="CHEBI:137387"/>
        <dbReference type="EC" id="2.1.1.63"/>
    </reaction>
</comment>
<comment type="caution">
    <text evidence="11">The sequence shown here is derived from an EMBL/GenBank/DDBJ whole genome shotgun (WGS) entry which is preliminary data.</text>
</comment>
<evidence type="ECO:0000256" key="3">
    <source>
        <dbReference type="ARBA" id="ARBA00022603"/>
    </source>
</evidence>
<reference evidence="11 12" key="1">
    <citation type="submission" date="2019-11" db="EMBL/GenBank/DDBJ databases">
        <title>Novel species isolated from a subtropical stream in China.</title>
        <authorList>
            <person name="Lu H."/>
        </authorList>
    </citation>
    <scope>NUCLEOTIDE SEQUENCE [LARGE SCALE GENOMIC DNA]</scope>
    <source>
        <strain evidence="11 12">FT26W</strain>
    </source>
</reference>
<dbReference type="GO" id="GO:0003908">
    <property type="term" value="F:methylated-DNA-[protein]-cysteine S-methyltransferase activity"/>
    <property type="evidence" value="ECO:0007669"/>
    <property type="project" value="UniProtKB-UniRule"/>
</dbReference>
<comment type="catalytic activity">
    <reaction evidence="7 8">
        <text>a 6-O-methyl-2'-deoxyguanosine in DNA + L-cysteinyl-[protein] = S-methyl-L-cysteinyl-[protein] + a 2'-deoxyguanosine in DNA</text>
        <dbReference type="Rhea" id="RHEA:24000"/>
        <dbReference type="Rhea" id="RHEA-COMP:10131"/>
        <dbReference type="Rhea" id="RHEA-COMP:10132"/>
        <dbReference type="Rhea" id="RHEA-COMP:11367"/>
        <dbReference type="Rhea" id="RHEA-COMP:11368"/>
        <dbReference type="ChEBI" id="CHEBI:29950"/>
        <dbReference type="ChEBI" id="CHEBI:82612"/>
        <dbReference type="ChEBI" id="CHEBI:85445"/>
        <dbReference type="ChEBI" id="CHEBI:85448"/>
        <dbReference type="EC" id="2.1.1.63"/>
    </reaction>
</comment>
<evidence type="ECO:0000313" key="11">
    <source>
        <dbReference type="EMBL" id="MRW82659.1"/>
    </source>
</evidence>
<evidence type="ECO:0000256" key="5">
    <source>
        <dbReference type="ARBA" id="ARBA00022763"/>
    </source>
</evidence>